<evidence type="ECO:0000256" key="5">
    <source>
        <dbReference type="ARBA" id="ARBA00005062"/>
    </source>
</evidence>
<dbReference type="GO" id="GO:0009086">
    <property type="term" value="P:methionine biosynthetic process"/>
    <property type="evidence" value="ECO:0007669"/>
    <property type="project" value="UniProtKB-KW"/>
</dbReference>
<evidence type="ECO:0000256" key="13">
    <source>
        <dbReference type="ARBA" id="ARBA00022723"/>
    </source>
</evidence>
<evidence type="ECO:0000256" key="21">
    <source>
        <dbReference type="ARBA" id="ARBA00023154"/>
    </source>
</evidence>
<dbReference type="Pfam" id="PF00742">
    <property type="entry name" value="Homoserine_dh"/>
    <property type="match status" value="1"/>
</dbReference>
<dbReference type="GO" id="GO:0005524">
    <property type="term" value="F:ATP binding"/>
    <property type="evidence" value="ECO:0007669"/>
    <property type="project" value="UniProtKB-KW"/>
</dbReference>
<proteinExistence type="inferred from homology"/>
<comment type="pathway">
    <text evidence="3">Amino-acid biosynthesis; L-methionine biosynthesis via de novo pathway; L-homoserine from L-aspartate: step 1/3.</text>
</comment>
<evidence type="ECO:0000256" key="27">
    <source>
        <dbReference type="ARBA" id="ARBA00049031"/>
    </source>
</evidence>
<evidence type="ECO:0000259" key="31">
    <source>
        <dbReference type="Pfam" id="PF22468"/>
    </source>
</evidence>
<comment type="pathway">
    <text evidence="6">Amino-acid biosynthesis; L-threonine biosynthesis; L-threonine from L-aspartate: step 1/5.</text>
</comment>
<dbReference type="PIRSF" id="PIRSF000727">
    <property type="entry name" value="ThrA"/>
    <property type="match status" value="1"/>
</dbReference>
<dbReference type="InterPro" id="IPR049638">
    <property type="entry name" value="AK-HD"/>
</dbReference>
<evidence type="ECO:0000256" key="8">
    <source>
        <dbReference type="ARBA" id="ARBA00010046"/>
    </source>
</evidence>
<protein>
    <submittedName>
        <fullName evidence="32">Aspartate kinase</fullName>
    </submittedName>
</protein>
<dbReference type="PANTHER" id="PTHR43070">
    <property type="match status" value="1"/>
</dbReference>
<dbReference type="Gene3D" id="3.30.2130.10">
    <property type="entry name" value="VC0802-like"/>
    <property type="match status" value="1"/>
</dbReference>
<dbReference type="AlphaFoldDB" id="A0A0F5J7V6"/>
<comment type="similarity">
    <text evidence="8">In the N-terminal section; belongs to the aspartokinase family.</text>
</comment>
<evidence type="ECO:0000256" key="17">
    <source>
        <dbReference type="ARBA" id="ARBA00022857"/>
    </source>
</evidence>
<dbReference type="SUPFAM" id="SSF51735">
    <property type="entry name" value="NAD(P)-binding Rossmann-fold domains"/>
    <property type="match status" value="1"/>
</dbReference>
<dbReference type="HOGENOM" id="CLU_009116_7_1_10"/>
<dbReference type="NCBIfam" id="TIGR00657">
    <property type="entry name" value="asp_kinases"/>
    <property type="match status" value="1"/>
</dbReference>
<evidence type="ECO:0000313" key="32">
    <source>
        <dbReference type="EMBL" id="KKB53540.1"/>
    </source>
</evidence>
<dbReference type="CDD" id="cd04243">
    <property type="entry name" value="AAK_AK-HSDH-like"/>
    <property type="match status" value="1"/>
</dbReference>
<sequence>MKVLKFGGTSVGSVNSILSVKKIVEAIEEPVIVVVSALGGITDKLLATSSMAAKGDVGYEREFSEIITRHLDVIQGVIPDKMQRIEVQKKVMSLLDELGNIFKGVYLINDLSAKTSDTIVSYGERISSLIVSNVIEDAKLFDSRKFIKTLKQFNKHIVDFEQTNQLIKETFNPLPKVSLVPGFISSSTENGEVTNLGRGGSDYTASILATALDANVLEIWTDVDGFMTADPRVISSAYVIDRLTFTEAMELCNFGAKVIYPPTIYPVYHKNIPIRILNTFNPEAPGTYISKEKVKEEGKAIIKGISSINDTCLITVQGLGMVGVIGVNYRIFKTLAKSGISVFMVSQASSENNTTFAVRNADADLAVQVLDEEFALERAQGDMNDTVAEKDLATVAIVGENMKRTPGIAGKLFGTLGSAGISVIACAQGASETNISFVIKHKYLRKALNSIHDSFFLSQYKVLNLFIAGVGTVGGNLLEQIRIQQPKLMEQNGLKLNVVGIANSKRALFLREGLNLENCIDELKKNGEESSPEHLKEEILKMNIFNSVFVDCTATPAVSDLYETLLNNNVSVVAANKVAASSSYSNYIKLKETARHRGVKFLFETNVGAGLPIINTMNDLRNSGDHILKLEAVLSGTLNYIFNTLSADIPFSKAILMAKEEGYSEPDPRIDLSGKDVLRKLVILAREAGYKVEQEDVKRNLFVPDKYFEGSLDDFWCKVKELDAEFENKRQQLEAEGKRFRFVAKMDKGVCEIGLQTVDSHHPFYELEGSNNIIMISTERYHEYPMIIKGYGAGADVTAAGVFADIISIANIR</sequence>
<dbReference type="InterPro" id="IPR001341">
    <property type="entry name" value="Asp_kinase"/>
</dbReference>
<dbReference type="PROSITE" id="PS00324">
    <property type="entry name" value="ASPARTOKINASE"/>
    <property type="match status" value="1"/>
</dbReference>
<dbReference type="InterPro" id="IPR018042">
    <property type="entry name" value="Aspartate_kinase_CS"/>
</dbReference>
<evidence type="ECO:0000259" key="29">
    <source>
        <dbReference type="Pfam" id="PF00742"/>
    </source>
</evidence>
<comment type="pathway">
    <text evidence="4">Amino-acid biosynthesis; L-threonine biosynthesis; L-threonine from L-aspartate: step 3/5.</text>
</comment>
<keyword evidence="16" id="KW-0067">ATP-binding</keyword>
<comment type="catalytic activity">
    <reaction evidence="27">
        <text>L-homoserine + NAD(+) = L-aspartate 4-semialdehyde + NADH + H(+)</text>
        <dbReference type="Rhea" id="RHEA:15757"/>
        <dbReference type="ChEBI" id="CHEBI:15378"/>
        <dbReference type="ChEBI" id="CHEBI:57476"/>
        <dbReference type="ChEBI" id="CHEBI:57540"/>
        <dbReference type="ChEBI" id="CHEBI:57945"/>
        <dbReference type="ChEBI" id="CHEBI:537519"/>
        <dbReference type="EC" id="1.1.1.3"/>
    </reaction>
    <physiologicalReaction direction="right-to-left" evidence="27">
        <dbReference type="Rhea" id="RHEA:15759"/>
    </physiologicalReaction>
</comment>
<dbReference type="GO" id="GO:0009089">
    <property type="term" value="P:lysine biosynthetic process via diaminopimelate"/>
    <property type="evidence" value="ECO:0007669"/>
    <property type="project" value="UniProtKB-UniPathway"/>
</dbReference>
<evidence type="ECO:0000256" key="22">
    <source>
        <dbReference type="ARBA" id="ARBA00023167"/>
    </source>
</evidence>
<evidence type="ECO:0000256" key="7">
    <source>
        <dbReference type="ARBA" id="ARBA00007952"/>
    </source>
</evidence>
<dbReference type="UniPathway" id="UPA00034">
    <property type="reaction ID" value="UER00015"/>
</dbReference>
<dbReference type="UniPathway" id="UPA00051">
    <property type="reaction ID" value="UER00462"/>
</dbReference>
<dbReference type="Gene3D" id="1.20.120.1320">
    <property type="entry name" value="Aspartokinase, catalytic domain"/>
    <property type="match status" value="1"/>
</dbReference>
<keyword evidence="13" id="KW-0479">Metal-binding</keyword>
<dbReference type="CDD" id="cd04921">
    <property type="entry name" value="ACT_AKi-HSDH-ThrA-like_1"/>
    <property type="match status" value="1"/>
</dbReference>
<dbReference type="FunFam" id="3.30.2130.10:FF:000001">
    <property type="entry name" value="Bifunctional aspartokinase/homoserine dehydrogenase"/>
    <property type="match status" value="1"/>
</dbReference>
<gene>
    <name evidence="32" type="ORF">HMPREF1535_03082</name>
</gene>
<comment type="pathway">
    <text evidence="2">Amino-acid biosynthesis; L-lysine biosynthesis via DAP pathway; (S)-tetrahydrodipicolinate from L-aspartate: step 1/4.</text>
</comment>
<feature type="domain" description="Homoserine dehydrogenase catalytic" evidence="29">
    <location>
        <begin position="612"/>
        <end position="807"/>
    </location>
</feature>
<dbReference type="InterPro" id="IPR036291">
    <property type="entry name" value="NAD(P)-bd_dom_sf"/>
</dbReference>
<comment type="caution">
    <text evidence="32">The sequence shown here is derived from an EMBL/GenBank/DDBJ whole genome shotgun (WGS) entry which is preliminary data.</text>
</comment>
<evidence type="ECO:0000256" key="4">
    <source>
        <dbReference type="ARBA" id="ARBA00005056"/>
    </source>
</evidence>
<evidence type="ECO:0000256" key="16">
    <source>
        <dbReference type="ARBA" id="ARBA00022840"/>
    </source>
</evidence>
<dbReference type="InterPro" id="IPR036393">
    <property type="entry name" value="AceGlu_kinase-like_sf"/>
</dbReference>
<keyword evidence="10" id="KW-0028">Amino-acid biosynthesis</keyword>
<evidence type="ECO:0000256" key="20">
    <source>
        <dbReference type="ARBA" id="ARBA00023053"/>
    </source>
</evidence>
<reference evidence="32 33" key="1">
    <citation type="submission" date="2013-04" db="EMBL/GenBank/DDBJ databases">
        <title>The Genome Sequence of Parabacteroides goldsteinii DSM 19448.</title>
        <authorList>
            <consortium name="The Broad Institute Genomics Platform"/>
            <person name="Earl A."/>
            <person name="Ward D."/>
            <person name="Feldgarden M."/>
            <person name="Gevers D."/>
            <person name="Martens E."/>
            <person name="Sakamoto M."/>
            <person name="Benno Y."/>
            <person name="Song Y."/>
            <person name="Liu C."/>
            <person name="Lee J."/>
            <person name="Bolanos M."/>
            <person name="Vaisanen M.L."/>
            <person name="Finegold S.M."/>
            <person name="Walker B."/>
            <person name="Young S."/>
            <person name="Zeng Q."/>
            <person name="Gargeya S."/>
            <person name="Fitzgerald M."/>
            <person name="Haas B."/>
            <person name="Abouelleil A."/>
            <person name="Allen A.W."/>
            <person name="Alvarado L."/>
            <person name="Arachchi H.M."/>
            <person name="Berlin A.M."/>
            <person name="Chapman S.B."/>
            <person name="Gainer-Dewar J."/>
            <person name="Goldberg J."/>
            <person name="Griggs A."/>
            <person name="Gujja S."/>
            <person name="Hansen M."/>
            <person name="Howarth C."/>
            <person name="Imamovic A."/>
            <person name="Ireland A."/>
            <person name="Larimer J."/>
            <person name="McCowan C."/>
            <person name="Murphy C."/>
            <person name="Pearson M."/>
            <person name="Poon T.W."/>
            <person name="Priest M."/>
            <person name="Roberts A."/>
            <person name="Saif S."/>
            <person name="Shea T."/>
            <person name="Sisk P."/>
            <person name="Sykes S."/>
            <person name="Wortman J."/>
            <person name="Nusbaum C."/>
            <person name="Birren B."/>
        </authorList>
    </citation>
    <scope>NUCLEOTIDE SEQUENCE [LARGE SCALE GENOMIC DNA]</scope>
    <source>
        <strain evidence="32 33">DSM 19448</strain>
    </source>
</reference>
<evidence type="ECO:0000259" key="28">
    <source>
        <dbReference type="Pfam" id="PF00696"/>
    </source>
</evidence>
<dbReference type="Proteomes" id="UP000033047">
    <property type="component" value="Unassembled WGS sequence"/>
</dbReference>
<keyword evidence="23" id="KW-0511">Multifunctional enzyme</keyword>
<dbReference type="InterPro" id="IPR011147">
    <property type="entry name" value="Bifunc_Aspkin/hSer_DH"/>
</dbReference>
<evidence type="ECO:0000256" key="24">
    <source>
        <dbReference type="ARBA" id="ARBA00044938"/>
    </source>
</evidence>
<evidence type="ECO:0000313" key="33">
    <source>
        <dbReference type="Proteomes" id="UP000033047"/>
    </source>
</evidence>
<evidence type="ECO:0000256" key="10">
    <source>
        <dbReference type="ARBA" id="ARBA00022605"/>
    </source>
</evidence>
<dbReference type="EMBL" id="AQHV01000014">
    <property type="protein sequence ID" value="KKB53540.1"/>
    <property type="molecule type" value="Genomic_DNA"/>
</dbReference>
<evidence type="ECO:0000256" key="25">
    <source>
        <dbReference type="ARBA" id="ARBA00048561"/>
    </source>
</evidence>
<evidence type="ECO:0000256" key="15">
    <source>
        <dbReference type="ARBA" id="ARBA00022777"/>
    </source>
</evidence>
<dbReference type="InterPro" id="IPR042199">
    <property type="entry name" value="AsparK_Bifunc_asparK/hSer_DH"/>
</dbReference>
<dbReference type="GO" id="GO:0004072">
    <property type="term" value="F:aspartate kinase activity"/>
    <property type="evidence" value="ECO:0007669"/>
    <property type="project" value="UniProtKB-EC"/>
</dbReference>
<evidence type="ECO:0000256" key="11">
    <source>
        <dbReference type="ARBA" id="ARBA00022679"/>
    </source>
</evidence>
<dbReference type="GO" id="GO:0046872">
    <property type="term" value="F:metal ion binding"/>
    <property type="evidence" value="ECO:0007669"/>
    <property type="project" value="UniProtKB-KW"/>
</dbReference>
<evidence type="ECO:0000256" key="1">
    <source>
        <dbReference type="ARBA" id="ARBA00001920"/>
    </source>
</evidence>
<dbReference type="GeneID" id="69979606"/>
<keyword evidence="15 32" id="KW-0418">Kinase</keyword>
<evidence type="ECO:0000256" key="6">
    <source>
        <dbReference type="ARBA" id="ARBA00005139"/>
    </source>
</evidence>
<comment type="subunit">
    <text evidence="9">Homotetramer.</text>
</comment>
<comment type="catalytic activity">
    <reaction evidence="26">
        <text>L-homoserine + NADP(+) = L-aspartate 4-semialdehyde + NADPH + H(+)</text>
        <dbReference type="Rhea" id="RHEA:15761"/>
        <dbReference type="ChEBI" id="CHEBI:15378"/>
        <dbReference type="ChEBI" id="CHEBI:57476"/>
        <dbReference type="ChEBI" id="CHEBI:57783"/>
        <dbReference type="ChEBI" id="CHEBI:58349"/>
        <dbReference type="ChEBI" id="CHEBI:537519"/>
        <dbReference type="EC" id="1.1.1.3"/>
    </reaction>
    <physiologicalReaction direction="right-to-left" evidence="26">
        <dbReference type="Rhea" id="RHEA:15763"/>
    </physiologicalReaction>
</comment>
<comment type="pathway">
    <text evidence="5">Amino-acid biosynthesis; L-methionine biosynthesis via de novo pathway; L-homoserine from L-aspartate: step 3/3.</text>
</comment>
<dbReference type="Pfam" id="PF03447">
    <property type="entry name" value="NAD_binding_3"/>
    <property type="match status" value="1"/>
</dbReference>
<keyword evidence="12" id="KW-0791">Threonine biosynthesis</keyword>
<keyword evidence="11" id="KW-0808">Transferase</keyword>
<evidence type="ECO:0000256" key="3">
    <source>
        <dbReference type="ARBA" id="ARBA00004986"/>
    </source>
</evidence>
<dbReference type="RefSeq" id="WP_007652897.1">
    <property type="nucleotide sequence ID" value="NZ_KQ033913.1"/>
</dbReference>
<comment type="similarity">
    <text evidence="7">In the C-terminal section; belongs to the homoserine dehydrogenase family.</text>
</comment>
<dbReference type="CDD" id="cd04892">
    <property type="entry name" value="ACT_AK-like_2"/>
    <property type="match status" value="1"/>
</dbReference>
<dbReference type="SUPFAM" id="SSF55021">
    <property type="entry name" value="ACT-like"/>
    <property type="match status" value="2"/>
</dbReference>
<evidence type="ECO:0000259" key="30">
    <source>
        <dbReference type="Pfam" id="PF03447"/>
    </source>
</evidence>
<organism evidence="32 33">
    <name type="scientific">Parabacteroides goldsteinii DSM 19448 = WAL 12034</name>
    <dbReference type="NCBI Taxonomy" id="927665"/>
    <lineage>
        <taxon>Bacteria</taxon>
        <taxon>Pseudomonadati</taxon>
        <taxon>Bacteroidota</taxon>
        <taxon>Bacteroidia</taxon>
        <taxon>Bacteroidales</taxon>
        <taxon>Tannerellaceae</taxon>
        <taxon>Parabacteroides</taxon>
    </lineage>
</organism>
<dbReference type="InterPro" id="IPR019811">
    <property type="entry name" value="HDH_CS"/>
</dbReference>
<dbReference type="InterPro" id="IPR001048">
    <property type="entry name" value="Asp/Glu/Uridylate_kinase"/>
</dbReference>
<feature type="domain" description="Aspartate/glutamate/uridylate kinase" evidence="28">
    <location>
        <begin position="2"/>
        <end position="278"/>
    </location>
</feature>
<feature type="domain" description="Aspartate/homoserine dehydrogenase NAD-binding" evidence="30">
    <location>
        <begin position="469"/>
        <end position="604"/>
    </location>
</feature>
<dbReference type="GO" id="GO:0009088">
    <property type="term" value="P:threonine biosynthetic process"/>
    <property type="evidence" value="ECO:0007669"/>
    <property type="project" value="UniProtKB-UniPathway"/>
</dbReference>
<accession>A0A0F5J7V6</accession>
<keyword evidence="21" id="KW-0457">Lysine biosynthesis</keyword>
<dbReference type="Gene3D" id="3.30.360.10">
    <property type="entry name" value="Dihydrodipicolinate Reductase, domain 2"/>
    <property type="match status" value="1"/>
</dbReference>
<evidence type="ECO:0000256" key="18">
    <source>
        <dbReference type="ARBA" id="ARBA00023002"/>
    </source>
</evidence>
<feature type="domain" description="Aspartokinase ACT" evidence="31">
    <location>
        <begin position="395"/>
        <end position="455"/>
    </location>
</feature>
<dbReference type="UniPathway" id="UPA00050">
    <property type="reaction ID" value="UER00063"/>
</dbReference>
<dbReference type="Gene3D" id="3.30.70.260">
    <property type="match status" value="1"/>
</dbReference>
<dbReference type="InterPro" id="IPR045865">
    <property type="entry name" value="ACT-like_dom_sf"/>
</dbReference>
<comment type="function">
    <text evidence="24">Bifunctional aspartate kinase and homoserine dehydrogenase that catalyzes the first and the third steps toward the synthesis of lysine, methionine and threonine from aspartate.</text>
</comment>
<keyword evidence="20" id="KW-0915">Sodium</keyword>
<keyword evidence="22" id="KW-0486">Methionine biosynthesis</keyword>
<dbReference type="Pfam" id="PF22468">
    <property type="entry name" value="ACT_9"/>
    <property type="match status" value="2"/>
</dbReference>
<dbReference type="GO" id="GO:0009090">
    <property type="term" value="P:homoserine biosynthetic process"/>
    <property type="evidence" value="ECO:0007669"/>
    <property type="project" value="UniProtKB-ARBA"/>
</dbReference>
<dbReference type="PROSITE" id="PS01042">
    <property type="entry name" value="HOMOSER_DHGENASE"/>
    <property type="match status" value="1"/>
</dbReference>
<dbReference type="SUPFAM" id="SSF55347">
    <property type="entry name" value="Glyceraldehyde-3-phosphate dehydrogenase-like, C-terminal domain"/>
    <property type="match status" value="1"/>
</dbReference>
<comment type="catalytic activity">
    <reaction evidence="25">
        <text>L-aspartate + ATP = 4-phospho-L-aspartate + ADP</text>
        <dbReference type="Rhea" id="RHEA:23776"/>
        <dbReference type="ChEBI" id="CHEBI:29991"/>
        <dbReference type="ChEBI" id="CHEBI:30616"/>
        <dbReference type="ChEBI" id="CHEBI:57535"/>
        <dbReference type="ChEBI" id="CHEBI:456216"/>
        <dbReference type="EC" id="2.7.2.4"/>
    </reaction>
    <physiologicalReaction direction="left-to-right" evidence="25">
        <dbReference type="Rhea" id="RHEA:23777"/>
    </physiologicalReaction>
</comment>
<keyword evidence="19" id="KW-0520">NAD</keyword>
<dbReference type="Gene3D" id="3.40.1160.10">
    <property type="entry name" value="Acetylglutamate kinase-like"/>
    <property type="match status" value="1"/>
</dbReference>
<evidence type="ECO:0000256" key="23">
    <source>
        <dbReference type="ARBA" id="ARBA00023268"/>
    </source>
</evidence>
<dbReference type="GO" id="GO:0050661">
    <property type="term" value="F:NADP binding"/>
    <property type="evidence" value="ECO:0007669"/>
    <property type="project" value="InterPro"/>
</dbReference>
<keyword evidence="18" id="KW-0560">Oxidoreductase</keyword>
<dbReference type="Gene3D" id="3.40.50.720">
    <property type="entry name" value="NAD(P)-binding Rossmann-like Domain"/>
    <property type="match status" value="1"/>
</dbReference>
<dbReference type="FunFam" id="3.30.360.10:FF:000006">
    <property type="entry name" value="Bifunctional aspartokinase/homoserine dehydrogenase"/>
    <property type="match status" value="1"/>
</dbReference>
<keyword evidence="17" id="KW-0521">NADP</keyword>
<keyword evidence="14" id="KW-0547">Nucleotide-binding</keyword>
<evidence type="ECO:0000256" key="14">
    <source>
        <dbReference type="ARBA" id="ARBA00022741"/>
    </source>
</evidence>
<evidence type="ECO:0000256" key="9">
    <source>
        <dbReference type="ARBA" id="ARBA00011881"/>
    </source>
</evidence>
<dbReference type="Pfam" id="PF00696">
    <property type="entry name" value="AA_kinase"/>
    <property type="match status" value="1"/>
</dbReference>
<dbReference type="PANTHER" id="PTHR43070:SF3">
    <property type="entry name" value="HOMOSERINE DEHYDROGENASE"/>
    <property type="match status" value="1"/>
</dbReference>
<dbReference type="STRING" id="927665.HMPREF1535_03082"/>
<dbReference type="InterPro" id="IPR054352">
    <property type="entry name" value="ACT_Aspartokinase"/>
</dbReference>
<dbReference type="InterPro" id="IPR005106">
    <property type="entry name" value="Asp/hSer_DH_NAD-bd"/>
</dbReference>
<name>A0A0F5J7V6_9BACT</name>
<dbReference type="PATRIC" id="fig|927665.4.peg.3170"/>
<comment type="cofactor">
    <cofactor evidence="1">
        <name>a metal cation</name>
        <dbReference type="ChEBI" id="CHEBI:25213"/>
    </cofactor>
</comment>
<evidence type="ECO:0000256" key="19">
    <source>
        <dbReference type="ARBA" id="ARBA00023027"/>
    </source>
</evidence>
<dbReference type="SUPFAM" id="SSF53633">
    <property type="entry name" value="Carbamate kinase-like"/>
    <property type="match status" value="1"/>
</dbReference>
<evidence type="ECO:0000256" key="12">
    <source>
        <dbReference type="ARBA" id="ARBA00022697"/>
    </source>
</evidence>
<dbReference type="GO" id="GO:0004412">
    <property type="term" value="F:homoserine dehydrogenase activity"/>
    <property type="evidence" value="ECO:0007669"/>
    <property type="project" value="UniProtKB-EC"/>
</dbReference>
<dbReference type="InterPro" id="IPR001342">
    <property type="entry name" value="HDH_cat"/>
</dbReference>
<evidence type="ECO:0000256" key="26">
    <source>
        <dbReference type="ARBA" id="ARBA00048841"/>
    </source>
</evidence>
<feature type="domain" description="Aspartokinase ACT" evidence="31">
    <location>
        <begin position="314"/>
        <end position="374"/>
    </location>
</feature>
<evidence type="ECO:0000256" key="2">
    <source>
        <dbReference type="ARBA" id="ARBA00004766"/>
    </source>
</evidence>
<dbReference type="NCBIfam" id="NF006959">
    <property type="entry name" value="PRK09436.1"/>
    <property type="match status" value="1"/>
</dbReference>